<keyword evidence="2" id="KW-1185">Reference proteome</keyword>
<organism evidence="1 2">
    <name type="scientific">Loigolactobacillus jiayinensis</name>
    <dbReference type="NCBI Taxonomy" id="2486016"/>
    <lineage>
        <taxon>Bacteria</taxon>
        <taxon>Bacillati</taxon>
        <taxon>Bacillota</taxon>
        <taxon>Bacilli</taxon>
        <taxon>Lactobacillales</taxon>
        <taxon>Lactobacillaceae</taxon>
        <taxon>Loigolactobacillus</taxon>
    </lineage>
</organism>
<dbReference type="Proteomes" id="UP001596289">
    <property type="component" value="Unassembled WGS sequence"/>
</dbReference>
<evidence type="ECO:0000313" key="1">
    <source>
        <dbReference type="EMBL" id="MFC6171874.1"/>
    </source>
</evidence>
<dbReference type="RefSeq" id="WP_125551776.1">
    <property type="nucleotide sequence ID" value="NZ_JBHSSL010000118.1"/>
</dbReference>
<dbReference type="EMBL" id="JBHSSL010000118">
    <property type="protein sequence ID" value="MFC6171874.1"/>
    <property type="molecule type" value="Genomic_DNA"/>
</dbReference>
<proteinExistence type="predicted"/>
<accession>A0ABW1RKN9</accession>
<name>A0ABW1RKN9_9LACO</name>
<comment type="caution">
    <text evidence="1">The sequence shown here is derived from an EMBL/GenBank/DDBJ whole genome shotgun (WGS) entry which is preliminary data.</text>
</comment>
<dbReference type="InterPro" id="IPR054648">
    <property type="entry name" value="TudS-rel"/>
</dbReference>
<dbReference type="NCBIfam" id="NF045597">
    <property type="entry name" value="TudS_rel_CD3072"/>
    <property type="match status" value="1"/>
</dbReference>
<reference evidence="2" key="1">
    <citation type="journal article" date="2019" name="Int. J. Syst. Evol. Microbiol.">
        <title>The Global Catalogue of Microorganisms (GCM) 10K type strain sequencing project: providing services to taxonomists for standard genome sequencing and annotation.</title>
        <authorList>
            <consortium name="The Broad Institute Genomics Platform"/>
            <consortium name="The Broad Institute Genome Sequencing Center for Infectious Disease"/>
            <person name="Wu L."/>
            <person name="Ma J."/>
        </authorList>
    </citation>
    <scope>NUCLEOTIDE SEQUENCE [LARGE SCALE GENOMIC DNA]</scope>
    <source>
        <strain evidence="2">CCM 8904</strain>
    </source>
</reference>
<sequence>MRAVVILAHCILNQSVVIHGWERAIGAFPFVKTLPSELNIVQLPCPEFMVLGPKRPPLEYADYANLTGFRQACDQLLRPVIAELNQYATNQVKVLGVIGIAESPNCAIRGQQGVFMQEFFKLCQLTQLEMPYLEVPVDYPDMTQIFMAQLSQFLEEK</sequence>
<gene>
    <name evidence="1" type="ORF">ACFQGP_15030</name>
</gene>
<protein>
    <submittedName>
        <fullName evidence="1">CD3072 family TudS-related putative desulfidase</fullName>
    </submittedName>
</protein>
<evidence type="ECO:0000313" key="2">
    <source>
        <dbReference type="Proteomes" id="UP001596289"/>
    </source>
</evidence>